<organism evidence="1 2">
    <name type="scientific">Dryococelus australis</name>
    <dbReference type="NCBI Taxonomy" id="614101"/>
    <lineage>
        <taxon>Eukaryota</taxon>
        <taxon>Metazoa</taxon>
        <taxon>Ecdysozoa</taxon>
        <taxon>Arthropoda</taxon>
        <taxon>Hexapoda</taxon>
        <taxon>Insecta</taxon>
        <taxon>Pterygota</taxon>
        <taxon>Neoptera</taxon>
        <taxon>Polyneoptera</taxon>
        <taxon>Phasmatodea</taxon>
        <taxon>Verophasmatodea</taxon>
        <taxon>Anareolatae</taxon>
        <taxon>Phasmatidae</taxon>
        <taxon>Eurycanthinae</taxon>
        <taxon>Dryococelus</taxon>
    </lineage>
</organism>
<sequence length="442" mass="48963">MCWLQSRISNVTRGEVFAGARNLEGSCCVLQQKVVLEITLEMITSTYTHQKAKSRYRNGIRLERASQRQSSGVHQTPYDRVKRYQERKPNIKASERVNGGSADGIFASSSRADARAVGLVRLSPALSRRLSAVIPRVSGRLHLSPVRCTTLTPERRVMMSPVISCLGSPPSCSCNGKIEGGFTRVRRAGSSRCCFVSEVGSTVGVPRARVMDLIEDGVATADLLRDYQPVHQNAIHAHLTTFKRAPFCHYWHCPCLSLSASLSCLGFHSIDQYLHGTGRARVRNFVFPKCFNHPGRATVFIPGSRPMGNFAAADVTETCSQPARCGPTVIRVVPCCGRGLRDPCITWQLRLGVIVQTRIKLSVRGFGLFLRRLTRRYVLFWTCCSVAQPTVRPIRLLAVTDCRLAVGRALRVDGFQRLVTALHVVRWWCALVVRSRNEAGGG</sequence>
<evidence type="ECO:0000313" key="1">
    <source>
        <dbReference type="EMBL" id="KAJ8872321.1"/>
    </source>
</evidence>
<protein>
    <submittedName>
        <fullName evidence="1">Uncharacterized protein</fullName>
    </submittedName>
</protein>
<name>A0ABQ9GJW6_9NEOP</name>
<evidence type="ECO:0000313" key="2">
    <source>
        <dbReference type="Proteomes" id="UP001159363"/>
    </source>
</evidence>
<keyword evidence="2" id="KW-1185">Reference proteome</keyword>
<proteinExistence type="predicted"/>
<reference evidence="1 2" key="1">
    <citation type="submission" date="2023-02" db="EMBL/GenBank/DDBJ databases">
        <title>LHISI_Scaffold_Assembly.</title>
        <authorList>
            <person name="Stuart O.P."/>
            <person name="Cleave R."/>
            <person name="Magrath M.J.L."/>
            <person name="Mikheyev A.S."/>
        </authorList>
    </citation>
    <scope>NUCLEOTIDE SEQUENCE [LARGE SCALE GENOMIC DNA]</scope>
    <source>
        <strain evidence="1">Daus_M_001</strain>
        <tissue evidence="1">Leg muscle</tissue>
    </source>
</reference>
<dbReference type="EMBL" id="JARBHB010000011">
    <property type="protein sequence ID" value="KAJ8872321.1"/>
    <property type="molecule type" value="Genomic_DNA"/>
</dbReference>
<comment type="caution">
    <text evidence="1">The sequence shown here is derived from an EMBL/GenBank/DDBJ whole genome shotgun (WGS) entry which is preliminary data.</text>
</comment>
<accession>A0ABQ9GJW6</accession>
<dbReference type="Proteomes" id="UP001159363">
    <property type="component" value="Chromosome 10"/>
</dbReference>
<gene>
    <name evidence="1" type="ORF">PR048_025925</name>
</gene>